<gene>
    <name evidence="7" type="ORF">AACH00_10450</name>
</gene>
<dbReference type="InterPro" id="IPR013595">
    <property type="entry name" value="Pept_S33_TAP-like_C"/>
</dbReference>
<feature type="signal peptide" evidence="4">
    <location>
        <begin position="1"/>
        <end position="37"/>
    </location>
</feature>
<evidence type="ECO:0000259" key="6">
    <source>
        <dbReference type="Pfam" id="PF08386"/>
    </source>
</evidence>
<dbReference type="InterPro" id="IPR029058">
    <property type="entry name" value="AB_hydrolase_fold"/>
</dbReference>
<evidence type="ECO:0000313" key="7">
    <source>
        <dbReference type="EMBL" id="MEK8046769.1"/>
    </source>
</evidence>
<evidence type="ECO:0000256" key="1">
    <source>
        <dbReference type="ARBA" id="ARBA00010088"/>
    </source>
</evidence>
<organism evidence="7 8">
    <name type="scientific">Ideonella margarita</name>
    <dbReference type="NCBI Taxonomy" id="2984191"/>
    <lineage>
        <taxon>Bacteria</taxon>
        <taxon>Pseudomonadati</taxon>
        <taxon>Pseudomonadota</taxon>
        <taxon>Betaproteobacteria</taxon>
        <taxon>Burkholderiales</taxon>
        <taxon>Sphaerotilaceae</taxon>
        <taxon>Ideonella</taxon>
    </lineage>
</organism>
<dbReference type="PANTHER" id="PTHR43248">
    <property type="entry name" value="2-SUCCINYL-6-HYDROXY-2,4-CYCLOHEXADIENE-1-CARBOXYLATE SYNTHASE"/>
    <property type="match status" value="1"/>
</dbReference>
<dbReference type="SUPFAM" id="SSF53474">
    <property type="entry name" value="alpha/beta-Hydrolases"/>
    <property type="match status" value="1"/>
</dbReference>
<evidence type="ECO:0000313" key="8">
    <source>
        <dbReference type="Proteomes" id="UP001379945"/>
    </source>
</evidence>
<keyword evidence="2 4" id="KW-0732">Signal</keyword>
<proteinExistence type="inferred from homology"/>
<feature type="domain" description="Peptidase S33 tripeptidyl aminopeptidase-like C-terminal" evidence="6">
    <location>
        <begin position="398"/>
        <end position="483"/>
    </location>
</feature>
<comment type="caution">
    <text evidence="7">The sequence shown here is derived from an EMBL/GenBank/DDBJ whole genome shotgun (WGS) entry which is preliminary data.</text>
</comment>
<name>A0ABU9C4F9_9BURK</name>
<feature type="domain" description="AB hydrolase-1" evidence="5">
    <location>
        <begin position="100"/>
        <end position="275"/>
    </location>
</feature>
<keyword evidence="3 7" id="KW-0378">Hydrolase</keyword>
<evidence type="ECO:0000256" key="3">
    <source>
        <dbReference type="ARBA" id="ARBA00022801"/>
    </source>
</evidence>
<feature type="chain" id="PRO_5046788114" evidence="4">
    <location>
        <begin position="38"/>
        <end position="523"/>
    </location>
</feature>
<keyword evidence="8" id="KW-1185">Reference proteome</keyword>
<dbReference type="InterPro" id="IPR000073">
    <property type="entry name" value="AB_hydrolase_1"/>
</dbReference>
<dbReference type="RefSeq" id="WP_341399066.1">
    <property type="nucleotide sequence ID" value="NZ_JBBUTI010000006.1"/>
</dbReference>
<evidence type="ECO:0000259" key="5">
    <source>
        <dbReference type="Pfam" id="PF00561"/>
    </source>
</evidence>
<accession>A0ABU9C4F9</accession>
<dbReference type="Gene3D" id="3.40.50.1820">
    <property type="entry name" value="alpha/beta hydrolase"/>
    <property type="match status" value="1"/>
</dbReference>
<dbReference type="Pfam" id="PF08386">
    <property type="entry name" value="Abhydrolase_4"/>
    <property type="match status" value="1"/>
</dbReference>
<dbReference type="PANTHER" id="PTHR43248:SF29">
    <property type="entry name" value="TRIPEPTIDYL AMINOPEPTIDASE"/>
    <property type="match status" value="1"/>
</dbReference>
<dbReference type="GO" id="GO:0016787">
    <property type="term" value="F:hydrolase activity"/>
    <property type="evidence" value="ECO:0007669"/>
    <property type="project" value="UniProtKB-KW"/>
</dbReference>
<dbReference type="Proteomes" id="UP001379945">
    <property type="component" value="Unassembled WGS sequence"/>
</dbReference>
<dbReference type="InterPro" id="IPR051601">
    <property type="entry name" value="Serine_prot/Carboxylest_S33"/>
</dbReference>
<protein>
    <submittedName>
        <fullName evidence="7">Alpha/beta fold hydrolase</fullName>
    </submittedName>
</protein>
<dbReference type="Pfam" id="PF00561">
    <property type="entry name" value="Abhydrolase_1"/>
    <property type="match status" value="1"/>
</dbReference>
<reference evidence="7 8" key="1">
    <citation type="submission" date="2024-04" db="EMBL/GenBank/DDBJ databases">
        <title>Novel species of the genus Ideonella isolated from streams.</title>
        <authorList>
            <person name="Lu H."/>
        </authorList>
    </citation>
    <scope>NUCLEOTIDE SEQUENCE [LARGE SCALE GENOMIC DNA]</scope>
    <source>
        <strain evidence="7 8">LYT19W</strain>
    </source>
</reference>
<sequence length="523" mass="55279">MRTSFRSNTRPTAWSASWGLSLVIVLLANLSPSSSRAAADTVGASPPRLELSACRLKGVAHEARCGVLKRPLNPAEPAGAQIDVHVAVLPALARNKLPDPVLMFAGGPGQSAIELAGPISQQLGRFLNRRDLVLIDQRGTGQSAPLRCEDAESTRSSRLQDMLDPNAEDRRTLACLTRLKALPYGDLRYFTTTIAMQDVEAVRLALGLGPINAIGGSYGTRAVLEYQRQFPDSVRRAVIDGVAPPDMVLMRSMSTDVQAAFDALLASCAQSPDCQRRYPDLAGQWRKLLASLPREVTLEHPITGQPERVTLTRDAVITLIRTPLYAPMLAAALPLAISEAANGRFMPLLGLGLGSIGGGRGMGLSTGMHFSVVCAEDMPRLATATDVPGGDVGQGNENMYRRVCSHWPQGAVPPAFYSVPAARHPVLLLSGSLDPVTPPRHAQRVAGLLGPQAAQVVVPNVGHGVMGLGCVRDVVYRFVDQPNPAKALADVKTDAACAANLPRPPAFVPVGAATAVTAGEGAK</sequence>
<evidence type="ECO:0000256" key="2">
    <source>
        <dbReference type="ARBA" id="ARBA00022729"/>
    </source>
</evidence>
<comment type="similarity">
    <text evidence="1">Belongs to the peptidase S33 family.</text>
</comment>
<dbReference type="EMBL" id="JBBUTI010000006">
    <property type="protein sequence ID" value="MEK8046769.1"/>
    <property type="molecule type" value="Genomic_DNA"/>
</dbReference>
<evidence type="ECO:0000256" key="4">
    <source>
        <dbReference type="SAM" id="SignalP"/>
    </source>
</evidence>